<evidence type="ECO:0008006" key="13">
    <source>
        <dbReference type="Google" id="ProtNLM"/>
    </source>
</evidence>
<evidence type="ECO:0000256" key="2">
    <source>
        <dbReference type="ARBA" id="ARBA00010510"/>
    </source>
</evidence>
<comment type="subcellular location">
    <subcellularLocation>
        <location evidence="1">Mitochondrion outer membrane</location>
        <topology evidence="1">Multi-pass membrane protein</topology>
    </subcellularLocation>
</comment>
<dbReference type="CDD" id="cd07305">
    <property type="entry name" value="Porin3_Tom40"/>
    <property type="match status" value="1"/>
</dbReference>
<dbReference type="InterPro" id="IPR037930">
    <property type="entry name" value="Tom40"/>
</dbReference>
<dbReference type="InterPro" id="IPR027246">
    <property type="entry name" value="Porin_Euk/Tom40"/>
</dbReference>
<dbReference type="PANTHER" id="PTHR10802">
    <property type="entry name" value="MITOCHONDRIAL IMPORT RECEPTOR SUBUNIT TOM40"/>
    <property type="match status" value="1"/>
</dbReference>
<accession>A0A4Y9Z9H9</accession>
<dbReference type="OrthoDB" id="19656at2759"/>
<keyword evidence="12" id="KW-1185">Reference proteome</keyword>
<dbReference type="EMBL" id="SEOQ01000062">
    <property type="protein sequence ID" value="TFY71202.1"/>
    <property type="molecule type" value="Genomic_DNA"/>
</dbReference>
<dbReference type="GO" id="GO:0008320">
    <property type="term" value="F:protein transmembrane transporter activity"/>
    <property type="evidence" value="ECO:0007669"/>
    <property type="project" value="InterPro"/>
</dbReference>
<keyword evidence="9" id="KW-0472">Membrane</keyword>
<comment type="similarity">
    <text evidence="2">Belongs to the Tom40 family.</text>
</comment>
<keyword evidence="4" id="KW-1134">Transmembrane beta strand</keyword>
<keyword evidence="7" id="KW-0653">Protein transport</keyword>
<sequence length="355" mass="38227">MASLAPEKGPFPDALAPPSVPSSSKSPGFAPLSPLANVYRRFADWRTSLGLPNPGTVEGLGKEVKNTHLTNFFFDGGRADLMKGLSLDPAFQVTHSFSLASQTAPPSYSFGAVFANQNVFMQGSVDHEGNLNGRFNQGWSPTHSTKIQGSLSQQVGHNMIQVEEDYQGQDYSVNAKAVNPSPTDGSGIYIGSYLQSITSNLALGFESVYQRQADMSDLSTSYLAKYTGSNRDWSASAHIQPIGGLQATYWQKLSDKVDVAADLMVLNGPMRRDAVATLGAKWDLRMSTFRAQVDSQGKVAALLEQRFAPSFVFTVSGEIDHFKNAAKVGVGVMIESTSLTPEEMGMVMPPPPGYP</sequence>
<dbReference type="GO" id="GO:0005741">
    <property type="term" value="C:mitochondrial outer membrane"/>
    <property type="evidence" value="ECO:0007669"/>
    <property type="project" value="UniProtKB-SubCell"/>
</dbReference>
<keyword evidence="3" id="KW-0813">Transport</keyword>
<evidence type="ECO:0000256" key="1">
    <source>
        <dbReference type="ARBA" id="ARBA00004374"/>
    </source>
</evidence>
<comment type="caution">
    <text evidence="11">The sequence shown here is derived from an EMBL/GenBank/DDBJ whole genome shotgun (WGS) entry which is preliminary data.</text>
</comment>
<keyword evidence="8" id="KW-0496">Mitochondrion</keyword>
<evidence type="ECO:0000256" key="3">
    <source>
        <dbReference type="ARBA" id="ARBA00022448"/>
    </source>
</evidence>
<protein>
    <recommendedName>
        <fullName evidence="13">Mitochondrial import receptor subunit TOM40</fullName>
    </recommendedName>
</protein>
<gene>
    <name evidence="11" type="ORF">EVG20_g1810</name>
</gene>
<evidence type="ECO:0000256" key="6">
    <source>
        <dbReference type="ARBA" id="ARBA00022787"/>
    </source>
</evidence>
<name>A0A4Y9Z9H9_9AGAM</name>
<evidence type="ECO:0000313" key="11">
    <source>
        <dbReference type="EMBL" id="TFY71202.1"/>
    </source>
</evidence>
<evidence type="ECO:0000313" key="12">
    <source>
        <dbReference type="Proteomes" id="UP000298327"/>
    </source>
</evidence>
<keyword evidence="6" id="KW-1000">Mitochondrion outer membrane</keyword>
<evidence type="ECO:0000256" key="7">
    <source>
        <dbReference type="ARBA" id="ARBA00022927"/>
    </source>
</evidence>
<dbReference type="Pfam" id="PF01459">
    <property type="entry name" value="Porin_3"/>
    <property type="match status" value="1"/>
</dbReference>
<evidence type="ECO:0000256" key="5">
    <source>
        <dbReference type="ARBA" id="ARBA00022692"/>
    </source>
</evidence>
<dbReference type="STRING" id="205917.A0A4Y9Z9H9"/>
<proteinExistence type="inferred from homology"/>
<evidence type="ECO:0000256" key="9">
    <source>
        <dbReference type="ARBA" id="ARBA00023136"/>
    </source>
</evidence>
<keyword evidence="5" id="KW-0812">Transmembrane</keyword>
<dbReference type="Proteomes" id="UP000298327">
    <property type="component" value="Unassembled WGS sequence"/>
</dbReference>
<reference evidence="11 12" key="1">
    <citation type="submission" date="2019-02" db="EMBL/GenBank/DDBJ databases">
        <title>Genome sequencing of the rare red list fungi Dentipellis fragilis.</title>
        <authorList>
            <person name="Buettner E."/>
            <person name="Kellner H."/>
        </authorList>
    </citation>
    <scope>NUCLEOTIDE SEQUENCE [LARGE SCALE GENOMIC DNA]</scope>
    <source>
        <strain evidence="11 12">DSM 105465</strain>
    </source>
</reference>
<evidence type="ECO:0000256" key="10">
    <source>
        <dbReference type="SAM" id="MobiDB-lite"/>
    </source>
</evidence>
<dbReference type="Gene3D" id="2.40.160.10">
    <property type="entry name" value="Porin"/>
    <property type="match status" value="1"/>
</dbReference>
<dbReference type="InterPro" id="IPR023614">
    <property type="entry name" value="Porin_dom_sf"/>
</dbReference>
<organism evidence="11 12">
    <name type="scientific">Dentipellis fragilis</name>
    <dbReference type="NCBI Taxonomy" id="205917"/>
    <lineage>
        <taxon>Eukaryota</taxon>
        <taxon>Fungi</taxon>
        <taxon>Dikarya</taxon>
        <taxon>Basidiomycota</taxon>
        <taxon>Agaricomycotina</taxon>
        <taxon>Agaricomycetes</taxon>
        <taxon>Russulales</taxon>
        <taxon>Hericiaceae</taxon>
        <taxon>Dentipellis</taxon>
    </lineage>
</organism>
<evidence type="ECO:0000256" key="8">
    <source>
        <dbReference type="ARBA" id="ARBA00023128"/>
    </source>
</evidence>
<feature type="region of interest" description="Disordered" evidence="10">
    <location>
        <begin position="1"/>
        <end position="27"/>
    </location>
</feature>
<evidence type="ECO:0000256" key="4">
    <source>
        <dbReference type="ARBA" id="ARBA00022452"/>
    </source>
</evidence>
<dbReference type="GO" id="GO:0030150">
    <property type="term" value="P:protein import into mitochondrial matrix"/>
    <property type="evidence" value="ECO:0007669"/>
    <property type="project" value="InterPro"/>
</dbReference>
<dbReference type="AlphaFoldDB" id="A0A4Y9Z9H9"/>